<dbReference type="Proteomes" id="UP000092377">
    <property type="component" value="Unassembled WGS sequence"/>
</dbReference>
<dbReference type="CDD" id="cd04301">
    <property type="entry name" value="NAT_SF"/>
    <property type="match status" value="1"/>
</dbReference>
<reference evidence="4" key="1">
    <citation type="submission" date="2016-06" db="EMBL/GenBank/DDBJ databases">
        <authorList>
            <person name="Butler K."/>
        </authorList>
    </citation>
    <scope>NUCLEOTIDE SEQUENCE [LARGE SCALE GENOMIC DNA]</scope>
    <source>
        <strain evidence="4">GCSL-Mp20</strain>
    </source>
</reference>
<evidence type="ECO:0000313" key="4">
    <source>
        <dbReference type="Proteomes" id="UP000092377"/>
    </source>
</evidence>
<accession>A0A1B8GZI7</accession>
<feature type="domain" description="N-acetyltransferase" evidence="2">
    <location>
        <begin position="9"/>
        <end position="168"/>
    </location>
</feature>
<dbReference type="PANTHER" id="PTHR13947:SF37">
    <property type="entry name" value="LD18367P"/>
    <property type="match status" value="1"/>
</dbReference>
<keyword evidence="4" id="KW-1185">Reference proteome</keyword>
<dbReference type="OrthoDB" id="5419426at2"/>
<dbReference type="InterPro" id="IPR000182">
    <property type="entry name" value="GNAT_dom"/>
</dbReference>
<proteinExistence type="predicted"/>
<dbReference type="PROSITE" id="PS51186">
    <property type="entry name" value="GNAT"/>
    <property type="match status" value="1"/>
</dbReference>
<evidence type="ECO:0000259" key="2">
    <source>
        <dbReference type="PROSITE" id="PS51186"/>
    </source>
</evidence>
<evidence type="ECO:0000313" key="3">
    <source>
        <dbReference type="EMBL" id="OBU02234.1"/>
    </source>
</evidence>
<dbReference type="InterPro" id="IPR050769">
    <property type="entry name" value="NAT_camello-type"/>
</dbReference>
<dbReference type="Pfam" id="PF00583">
    <property type="entry name" value="Acetyltransf_1"/>
    <property type="match status" value="1"/>
</dbReference>
<dbReference type="PANTHER" id="PTHR13947">
    <property type="entry name" value="GNAT FAMILY N-ACETYLTRANSFERASE"/>
    <property type="match status" value="1"/>
</dbReference>
<dbReference type="EMBL" id="LZEY01000061">
    <property type="protein sequence ID" value="OBU02234.1"/>
    <property type="molecule type" value="Genomic_DNA"/>
</dbReference>
<name>A0A1B8GZI7_9GAMM</name>
<dbReference type="InterPro" id="IPR016181">
    <property type="entry name" value="Acyl_CoA_acyltransferase"/>
</dbReference>
<protein>
    <submittedName>
        <fullName evidence="3">Acetyltransferase</fullName>
    </submittedName>
</protein>
<dbReference type="Gene3D" id="3.40.630.30">
    <property type="match status" value="1"/>
</dbReference>
<dbReference type="SUPFAM" id="SSF55729">
    <property type="entry name" value="Acyl-CoA N-acyltransferases (Nat)"/>
    <property type="match status" value="1"/>
</dbReference>
<keyword evidence="1 3" id="KW-0808">Transferase</keyword>
<dbReference type="GO" id="GO:0008080">
    <property type="term" value="F:N-acetyltransferase activity"/>
    <property type="evidence" value="ECO:0007669"/>
    <property type="project" value="InterPro"/>
</dbReference>
<organism evidence="3 4">
    <name type="scientific">Morganella psychrotolerans</name>
    <dbReference type="NCBI Taxonomy" id="368603"/>
    <lineage>
        <taxon>Bacteria</taxon>
        <taxon>Pseudomonadati</taxon>
        <taxon>Pseudomonadota</taxon>
        <taxon>Gammaproteobacteria</taxon>
        <taxon>Enterobacterales</taxon>
        <taxon>Morganellaceae</taxon>
        <taxon>Morganella</taxon>
    </lineage>
</organism>
<evidence type="ECO:0000256" key="1">
    <source>
        <dbReference type="ARBA" id="ARBA00022679"/>
    </source>
</evidence>
<dbReference type="RefSeq" id="WP_067406855.1">
    <property type="nucleotide sequence ID" value="NZ_LZEY01000061.1"/>
</dbReference>
<sequence length="180" mass="19428">MTSSTTENYTLRLIRPEDNAGIAQVIRAVSAEHGLTADKGFAVADPILDTLYEVYHQPRAAYWVIDVNGEILGGGGVSALTGGDGKTAELQKMYISARLRGKGLAKKIVLQALEFAKAEGYSQCYLETTGDLQAAIKLYEKLGFNFLDAPLGNTGHGDCEVRMLKVLTDCKPDRVSTSAR</sequence>
<gene>
    <name evidence="3" type="ORF">AYY18_12695</name>
</gene>
<dbReference type="AlphaFoldDB" id="A0A1B8GZI7"/>
<comment type="caution">
    <text evidence="3">The sequence shown here is derived from an EMBL/GenBank/DDBJ whole genome shotgun (WGS) entry which is preliminary data.</text>
</comment>